<dbReference type="InterPro" id="IPR008331">
    <property type="entry name" value="Ferritin_DPS_dom"/>
</dbReference>
<feature type="domain" description="Ferritin/DPS" evidence="3">
    <location>
        <begin position="39"/>
        <end position="180"/>
    </location>
</feature>
<accession>A0A1I1I8X9</accession>
<dbReference type="GO" id="GO:0003677">
    <property type="term" value="F:DNA binding"/>
    <property type="evidence" value="ECO:0007669"/>
    <property type="project" value="UniProtKB-KW"/>
</dbReference>
<dbReference type="GO" id="GO:0008199">
    <property type="term" value="F:ferric iron binding"/>
    <property type="evidence" value="ECO:0007669"/>
    <property type="project" value="InterPro"/>
</dbReference>
<dbReference type="CDD" id="cd01043">
    <property type="entry name" value="DPS"/>
    <property type="match status" value="1"/>
</dbReference>
<dbReference type="NCBIfam" id="NF041388">
    <property type="entry name" value="DNAstvprot_Halo"/>
    <property type="match status" value="1"/>
</dbReference>
<comment type="similarity">
    <text evidence="1 2">Belongs to the Dps family.</text>
</comment>
<dbReference type="Gene3D" id="1.20.1260.10">
    <property type="match status" value="1"/>
</dbReference>
<dbReference type="Pfam" id="PF00210">
    <property type="entry name" value="Ferritin"/>
    <property type="match status" value="1"/>
</dbReference>
<dbReference type="PIRSF" id="PIRSF005900">
    <property type="entry name" value="Dps"/>
    <property type="match status" value="1"/>
</dbReference>
<dbReference type="InterPro" id="IPR054862">
    <property type="entry name" value="DNA_prot_starvation"/>
</dbReference>
<dbReference type="PRINTS" id="PR01346">
    <property type="entry name" value="HELNAPAPROT"/>
</dbReference>
<evidence type="ECO:0000256" key="1">
    <source>
        <dbReference type="ARBA" id="ARBA00009497"/>
    </source>
</evidence>
<dbReference type="InterPro" id="IPR009078">
    <property type="entry name" value="Ferritin-like_SF"/>
</dbReference>
<dbReference type="PANTHER" id="PTHR42932">
    <property type="entry name" value="GENERAL STRESS PROTEIN 20U"/>
    <property type="match status" value="1"/>
</dbReference>
<evidence type="ECO:0000313" key="5">
    <source>
        <dbReference type="Proteomes" id="UP000199161"/>
    </source>
</evidence>
<dbReference type="PROSITE" id="PS00818">
    <property type="entry name" value="DPS_1"/>
    <property type="match status" value="1"/>
</dbReference>
<dbReference type="AlphaFoldDB" id="A0A1I1I8X9"/>
<gene>
    <name evidence="4" type="ORF">SAMN05444422_10730</name>
</gene>
<dbReference type="InterPro" id="IPR012347">
    <property type="entry name" value="Ferritin-like"/>
</dbReference>
<keyword evidence="4" id="KW-0238">DNA-binding</keyword>
<evidence type="ECO:0000256" key="2">
    <source>
        <dbReference type="RuleBase" id="RU003875"/>
    </source>
</evidence>
<dbReference type="EMBL" id="FOKW01000007">
    <property type="protein sequence ID" value="SFC32879.1"/>
    <property type="molecule type" value="Genomic_DNA"/>
</dbReference>
<dbReference type="GO" id="GO:0016722">
    <property type="term" value="F:oxidoreductase activity, acting on metal ions"/>
    <property type="evidence" value="ECO:0007669"/>
    <property type="project" value="InterPro"/>
</dbReference>
<dbReference type="Proteomes" id="UP000199161">
    <property type="component" value="Unassembled WGS sequence"/>
</dbReference>
<dbReference type="InterPro" id="IPR023188">
    <property type="entry name" value="DPS_DNA-bd_CS"/>
</dbReference>
<reference evidence="5" key="1">
    <citation type="submission" date="2016-10" db="EMBL/GenBank/DDBJ databases">
        <authorList>
            <person name="Varghese N."/>
            <person name="Submissions S."/>
        </authorList>
    </citation>
    <scope>NUCLEOTIDE SEQUENCE [LARGE SCALE GENOMIC DNA]</scope>
    <source>
        <strain evidence="5">DSM 13078</strain>
    </source>
</reference>
<dbReference type="InterPro" id="IPR002177">
    <property type="entry name" value="DPS_DNA-bd"/>
</dbReference>
<evidence type="ECO:0000259" key="3">
    <source>
        <dbReference type="Pfam" id="PF00210"/>
    </source>
</evidence>
<name>A0A1I1I8X9_NATHA</name>
<sequence length="191" mass="21941">MRVYCSNTMSTQKTVRQSADTVEENELRLDQEKAEQIVDALNTELANAYVLYHQLKKHHWVVEGAEFLPLHEFLEEAYEHVEEGADEIAERAQALGGVPVSGPTNLEDRATVEFEGEDVYDVRTMFRNDLEMYGDMIESMRDSIELAENLGDHATAELLRQILVTLEEDGHHFEHYLEDDTLVLEEATKDR</sequence>
<organism evidence="4 5">
    <name type="scientific">Natronobacterium haloterrestre</name>
    <name type="common">Halobiforma haloterrestris</name>
    <dbReference type="NCBI Taxonomy" id="148448"/>
    <lineage>
        <taxon>Archaea</taxon>
        <taxon>Methanobacteriati</taxon>
        <taxon>Methanobacteriota</taxon>
        <taxon>Stenosarchaea group</taxon>
        <taxon>Halobacteria</taxon>
        <taxon>Halobacteriales</taxon>
        <taxon>Natrialbaceae</taxon>
        <taxon>Natronobacterium</taxon>
    </lineage>
</organism>
<evidence type="ECO:0000313" key="4">
    <source>
        <dbReference type="EMBL" id="SFC32879.1"/>
    </source>
</evidence>
<protein>
    <submittedName>
        <fullName evidence="4">DNA-binding ferritin-like protein (Oxidative damage protectant)</fullName>
    </submittedName>
</protein>
<dbReference type="PANTHER" id="PTHR42932:SF1">
    <property type="entry name" value="GENERAL STRESS PROTEIN 20U"/>
    <property type="match status" value="1"/>
</dbReference>
<keyword evidence="5" id="KW-1185">Reference proteome</keyword>
<dbReference type="SUPFAM" id="SSF47240">
    <property type="entry name" value="Ferritin-like"/>
    <property type="match status" value="1"/>
</dbReference>
<proteinExistence type="inferred from homology"/>